<reference evidence="6 7" key="1">
    <citation type="submission" date="2017-02" db="EMBL/GenBank/DDBJ databases">
        <title>Legionella quilivanii strain from human: case report and whole genome sequencing analysis.</title>
        <authorList>
            <person name="Lalancette C."/>
            <person name="Leduc J.-M."/>
            <person name="Levesque S."/>
            <person name="Fournier E."/>
            <person name="Saoud J."/>
            <person name="Faucher S.P."/>
            <person name="Bernard K."/>
            <person name="Martineau C."/>
            <person name="Longtin J."/>
        </authorList>
    </citation>
    <scope>NUCLEOTIDE SEQUENCE [LARGE SCALE GENOMIC DNA]</scope>
    <source>
        <strain evidence="6 7">ID143958</strain>
    </source>
</reference>
<organism evidence="6 7">
    <name type="scientific">Legionella quinlivanii</name>
    <dbReference type="NCBI Taxonomy" id="45073"/>
    <lineage>
        <taxon>Bacteria</taxon>
        <taxon>Pseudomonadati</taxon>
        <taxon>Pseudomonadota</taxon>
        <taxon>Gammaproteobacteria</taxon>
        <taxon>Legionellales</taxon>
        <taxon>Legionellaceae</taxon>
        <taxon>Legionella</taxon>
    </lineage>
</organism>
<evidence type="ECO:0000256" key="5">
    <source>
        <dbReference type="SAM" id="Phobius"/>
    </source>
</evidence>
<comment type="subcellular location">
    <subcellularLocation>
        <location evidence="1">Membrane</location>
    </subcellularLocation>
</comment>
<proteinExistence type="predicted"/>
<evidence type="ECO:0000256" key="2">
    <source>
        <dbReference type="ARBA" id="ARBA00022692"/>
    </source>
</evidence>
<comment type="caution">
    <text evidence="6">The sequence shown here is derived from an EMBL/GenBank/DDBJ whole genome shotgun (WGS) entry which is preliminary data.</text>
</comment>
<keyword evidence="4 5" id="KW-0472">Membrane</keyword>
<evidence type="ECO:0000313" key="7">
    <source>
        <dbReference type="Proteomes" id="UP000249458"/>
    </source>
</evidence>
<dbReference type="EMBL" id="MVJN01000015">
    <property type="protein sequence ID" value="RAP34640.1"/>
    <property type="molecule type" value="Genomic_DNA"/>
</dbReference>
<keyword evidence="3 5" id="KW-1133">Transmembrane helix</keyword>
<protein>
    <recommendedName>
        <fullName evidence="8">Type IV secretion system protein VirB3</fullName>
    </recommendedName>
</protein>
<feature type="transmembrane region" description="Helical" evidence="5">
    <location>
        <begin position="33"/>
        <end position="55"/>
    </location>
</feature>
<dbReference type="RefSeq" id="WP_112220742.1">
    <property type="nucleotide sequence ID" value="NZ_MVJN01000015.1"/>
</dbReference>
<dbReference type="GO" id="GO:0016020">
    <property type="term" value="C:membrane"/>
    <property type="evidence" value="ECO:0007669"/>
    <property type="project" value="UniProtKB-SubCell"/>
</dbReference>
<keyword evidence="2 5" id="KW-0812">Transmembrane</keyword>
<sequence length="97" mass="10838">MTDNCLHRNPVFGALTRPAMTGGVTLEFHVMNLILSMSAFIGLGSMLYGLIFLPLHAFGWLACKQDTALFTILSKRLFLLPNVPNTSFWGVRAYEPY</sequence>
<evidence type="ECO:0000256" key="4">
    <source>
        <dbReference type="ARBA" id="ARBA00023136"/>
    </source>
</evidence>
<name>A0A364LFD5_9GAMM</name>
<accession>A0A364LFD5</accession>
<evidence type="ECO:0000313" key="6">
    <source>
        <dbReference type="EMBL" id="RAP34640.1"/>
    </source>
</evidence>
<dbReference type="Proteomes" id="UP000249458">
    <property type="component" value="Unassembled WGS sequence"/>
</dbReference>
<dbReference type="Pfam" id="PF05101">
    <property type="entry name" value="VirB3"/>
    <property type="match status" value="1"/>
</dbReference>
<evidence type="ECO:0000256" key="3">
    <source>
        <dbReference type="ARBA" id="ARBA00022989"/>
    </source>
</evidence>
<dbReference type="AlphaFoldDB" id="A0A364LFD5"/>
<gene>
    <name evidence="6" type="ORF">B1207_15270</name>
</gene>
<evidence type="ECO:0000256" key="1">
    <source>
        <dbReference type="ARBA" id="ARBA00004370"/>
    </source>
</evidence>
<dbReference type="InterPro" id="IPR007792">
    <property type="entry name" value="T4SS_VirB3/TrbD/AvhB"/>
</dbReference>
<evidence type="ECO:0008006" key="8">
    <source>
        <dbReference type="Google" id="ProtNLM"/>
    </source>
</evidence>